<dbReference type="EMBL" id="JACHFD010000020">
    <property type="protein sequence ID" value="MBB5353081.1"/>
    <property type="molecule type" value="Genomic_DNA"/>
</dbReference>
<keyword evidence="2" id="KW-1185">Reference proteome</keyword>
<name>A0A840VK82_9BACT</name>
<organism evidence="1 2">
    <name type="scientific">Haloferula luteola</name>
    <dbReference type="NCBI Taxonomy" id="595692"/>
    <lineage>
        <taxon>Bacteria</taxon>
        <taxon>Pseudomonadati</taxon>
        <taxon>Verrucomicrobiota</taxon>
        <taxon>Verrucomicrobiia</taxon>
        <taxon>Verrucomicrobiales</taxon>
        <taxon>Verrucomicrobiaceae</taxon>
        <taxon>Haloferula</taxon>
    </lineage>
</organism>
<dbReference type="RefSeq" id="WP_184020641.1">
    <property type="nucleotide sequence ID" value="NZ_JACHFD010000020.1"/>
</dbReference>
<reference evidence="1 2" key="1">
    <citation type="submission" date="2020-08" db="EMBL/GenBank/DDBJ databases">
        <title>Genomic Encyclopedia of Type Strains, Phase IV (KMG-IV): sequencing the most valuable type-strain genomes for metagenomic binning, comparative biology and taxonomic classification.</title>
        <authorList>
            <person name="Goeker M."/>
        </authorList>
    </citation>
    <scope>NUCLEOTIDE SEQUENCE [LARGE SCALE GENOMIC DNA]</scope>
    <source>
        <strain evidence="1 2">YC6886</strain>
    </source>
</reference>
<protein>
    <submittedName>
        <fullName evidence="1">Uncharacterized protein</fullName>
    </submittedName>
</protein>
<dbReference type="Proteomes" id="UP000557717">
    <property type="component" value="Unassembled WGS sequence"/>
</dbReference>
<sequence length="224" mass="24502">MYRNVSADFPHHEMAGNFDRFKIDQWILKGSPSKTKNQVDLMEDVKLIHRCNVIRVMKEDRIFGSLGWMFGAFMVSSMPSSAATFVDGVFVDSSLKTYFMSHDMSGNTTGEVAALDGALYLHSDTSESAPGYWDGGLVLWGQPVTVFLGNWIDSQNGQFRIFAAEDLDVAPPLFEIDGATSSASFTAVDVTIDQGSLTVDGNTLLKGTVILDQAQGDISMGNYE</sequence>
<evidence type="ECO:0000313" key="2">
    <source>
        <dbReference type="Proteomes" id="UP000557717"/>
    </source>
</evidence>
<proteinExistence type="predicted"/>
<evidence type="ECO:0000313" key="1">
    <source>
        <dbReference type="EMBL" id="MBB5353081.1"/>
    </source>
</evidence>
<gene>
    <name evidence="1" type="ORF">HNR46_003334</name>
</gene>
<dbReference type="AlphaFoldDB" id="A0A840VK82"/>
<comment type="caution">
    <text evidence="1">The sequence shown here is derived from an EMBL/GenBank/DDBJ whole genome shotgun (WGS) entry which is preliminary data.</text>
</comment>
<accession>A0A840VK82</accession>